<keyword evidence="1" id="KW-0812">Transmembrane</keyword>
<evidence type="ECO:0000313" key="3">
    <source>
        <dbReference type="Proteomes" id="UP001055439"/>
    </source>
</evidence>
<gene>
    <name evidence="2" type="ORF">MUK42_05774</name>
</gene>
<reference evidence="2" key="1">
    <citation type="submission" date="2022-05" db="EMBL/GenBank/DDBJ databases">
        <title>The Musa troglodytarum L. genome provides insights into the mechanism of non-climacteric behaviour and enrichment of carotenoids.</title>
        <authorList>
            <person name="Wang J."/>
        </authorList>
    </citation>
    <scope>NUCLEOTIDE SEQUENCE</scope>
    <source>
        <tissue evidence="2">Leaf</tissue>
    </source>
</reference>
<feature type="transmembrane region" description="Helical" evidence="1">
    <location>
        <begin position="21"/>
        <end position="40"/>
    </location>
</feature>
<sequence length="133" mass="14618">MGATTASHYCHTHKAFLFCNYTLLGAATSCVFLTLSLRLIPSPCGLLLVALHALTAFIVKLIIAKFTDIGLMRGSFLLQSCIFLKSFTYKGWSLQLEFLHQLNLGIAPNTPVARSVKVSQLTPTRNMQPALFT</sequence>
<accession>A0A9E7EV66</accession>
<dbReference type="PANTHER" id="PTHR34124:SF2">
    <property type="entry name" value="F16B3.27 PROTEIN-RELATED"/>
    <property type="match status" value="1"/>
</dbReference>
<dbReference type="PANTHER" id="PTHR34124">
    <property type="entry name" value="F16B3.27 PROTEIN-RELATED"/>
    <property type="match status" value="1"/>
</dbReference>
<keyword evidence="1" id="KW-0472">Membrane</keyword>
<protein>
    <submittedName>
        <fullName evidence="2">Uncharacterized protein</fullName>
    </submittedName>
</protein>
<dbReference type="AlphaFoldDB" id="A0A9E7EV66"/>
<evidence type="ECO:0000313" key="2">
    <source>
        <dbReference type="EMBL" id="URD83711.1"/>
    </source>
</evidence>
<name>A0A9E7EV66_9LILI</name>
<dbReference type="OrthoDB" id="1716465at2759"/>
<proteinExistence type="predicted"/>
<dbReference type="EMBL" id="CP097503">
    <property type="protein sequence ID" value="URD83711.1"/>
    <property type="molecule type" value="Genomic_DNA"/>
</dbReference>
<dbReference type="Proteomes" id="UP001055439">
    <property type="component" value="Chromosome 10"/>
</dbReference>
<evidence type="ECO:0000256" key="1">
    <source>
        <dbReference type="SAM" id="Phobius"/>
    </source>
</evidence>
<keyword evidence="3" id="KW-1185">Reference proteome</keyword>
<keyword evidence="1" id="KW-1133">Transmembrane helix</keyword>
<organism evidence="2 3">
    <name type="scientific">Musa troglodytarum</name>
    <name type="common">fe'i banana</name>
    <dbReference type="NCBI Taxonomy" id="320322"/>
    <lineage>
        <taxon>Eukaryota</taxon>
        <taxon>Viridiplantae</taxon>
        <taxon>Streptophyta</taxon>
        <taxon>Embryophyta</taxon>
        <taxon>Tracheophyta</taxon>
        <taxon>Spermatophyta</taxon>
        <taxon>Magnoliopsida</taxon>
        <taxon>Liliopsida</taxon>
        <taxon>Zingiberales</taxon>
        <taxon>Musaceae</taxon>
        <taxon>Musa</taxon>
    </lineage>
</organism>
<feature type="transmembrane region" description="Helical" evidence="1">
    <location>
        <begin position="46"/>
        <end position="63"/>
    </location>
</feature>